<dbReference type="NCBIfam" id="NF033533">
    <property type="entry name" value="lone7_assoc_B"/>
    <property type="match status" value="1"/>
</dbReference>
<dbReference type="AlphaFoldDB" id="A0A5N8VCX9"/>
<evidence type="ECO:0000313" key="2">
    <source>
        <dbReference type="Proteomes" id="UP000325849"/>
    </source>
</evidence>
<comment type="caution">
    <text evidence="1">The sequence shown here is derived from an EMBL/GenBank/DDBJ whole genome shotgun (WGS) entry which is preliminary data.</text>
</comment>
<organism evidence="1 2">
    <name type="scientific">Streptomyces adustus</name>
    <dbReference type="NCBI Taxonomy" id="1609272"/>
    <lineage>
        <taxon>Bacteria</taxon>
        <taxon>Bacillati</taxon>
        <taxon>Actinomycetota</taxon>
        <taxon>Actinomycetes</taxon>
        <taxon>Kitasatosporales</taxon>
        <taxon>Streptomycetaceae</taxon>
        <taxon>Streptomyces</taxon>
    </lineage>
</organism>
<dbReference type="RefSeq" id="WP_152889134.1">
    <property type="nucleotide sequence ID" value="NZ_JBHJTU010000049.1"/>
</dbReference>
<accession>A0A5N8VCX9</accession>
<reference evidence="1 2" key="1">
    <citation type="submission" date="2019-07" db="EMBL/GenBank/DDBJ databases">
        <title>New species of Amycolatopsis and Streptomyces.</title>
        <authorList>
            <person name="Duangmal K."/>
            <person name="Teo W.F.A."/>
            <person name="Lipun K."/>
        </authorList>
    </citation>
    <scope>NUCLEOTIDE SEQUENCE [LARGE SCALE GENOMIC DNA]</scope>
    <source>
        <strain evidence="1 2">NBRC 109810</strain>
    </source>
</reference>
<protein>
    <submittedName>
        <fullName evidence="1">Type VII secretion system-associated protein</fullName>
    </submittedName>
</protein>
<dbReference type="Proteomes" id="UP000325849">
    <property type="component" value="Unassembled WGS sequence"/>
</dbReference>
<dbReference type="InterPro" id="IPR049801">
    <property type="entry name" value="T7SS_assoc-like"/>
</dbReference>
<name>A0A5N8VCX9_9ACTN</name>
<proteinExistence type="predicted"/>
<dbReference type="EMBL" id="VJZD01000065">
    <property type="protein sequence ID" value="MPY33103.1"/>
    <property type="molecule type" value="Genomic_DNA"/>
</dbReference>
<evidence type="ECO:0000313" key="1">
    <source>
        <dbReference type="EMBL" id="MPY33103.1"/>
    </source>
</evidence>
<sequence length="147" mass="15766">MADLTHLNGQQLKQFREHDLATFITDLKSIVKDDPNGVLALHSIVRGTIPSQYIGENSVLGIGLMTGDDTVYGKTLVDAALKSAKSIDDVFGDQGFLFGDIDDSLETTITTLLNTQGSSLENISGQKFLDVWSGVDEDLEGSSDSAD</sequence>
<gene>
    <name evidence="1" type="ORF">FNH09_18105</name>
</gene>
<dbReference type="OrthoDB" id="4227062at2"/>
<keyword evidence="2" id="KW-1185">Reference proteome</keyword>